<organism evidence="2 3">
    <name type="scientific">Halogeometricum rufum</name>
    <dbReference type="NCBI Taxonomy" id="553469"/>
    <lineage>
        <taxon>Archaea</taxon>
        <taxon>Methanobacteriati</taxon>
        <taxon>Methanobacteriota</taxon>
        <taxon>Stenosarchaea group</taxon>
        <taxon>Halobacteria</taxon>
        <taxon>Halobacteriales</taxon>
        <taxon>Haloferacaceae</taxon>
        <taxon>Halogeometricum</taxon>
    </lineage>
</organism>
<dbReference type="Proteomes" id="UP000198531">
    <property type="component" value="Unassembled WGS sequence"/>
</dbReference>
<reference evidence="3" key="1">
    <citation type="submission" date="2016-10" db="EMBL/GenBank/DDBJ databases">
        <authorList>
            <person name="Varghese N."/>
            <person name="Submissions S."/>
        </authorList>
    </citation>
    <scope>NUCLEOTIDE SEQUENCE [LARGE SCALE GENOMIC DNA]</scope>
    <source>
        <strain evidence="3">CGMCC 1.7736</strain>
    </source>
</reference>
<feature type="transmembrane region" description="Helical" evidence="1">
    <location>
        <begin position="149"/>
        <end position="170"/>
    </location>
</feature>
<keyword evidence="1" id="KW-0812">Transmembrane</keyword>
<protein>
    <submittedName>
        <fullName evidence="2">Uncharacterized protein</fullName>
    </submittedName>
</protein>
<gene>
    <name evidence="2" type="ORF">SAMN04487947_1288</name>
</gene>
<keyword evidence="1" id="KW-1133">Transmembrane helix</keyword>
<keyword evidence="3" id="KW-1185">Reference proteome</keyword>
<dbReference type="EMBL" id="FOYT01000001">
    <property type="protein sequence ID" value="SFR42607.1"/>
    <property type="molecule type" value="Genomic_DNA"/>
</dbReference>
<proteinExistence type="predicted"/>
<feature type="transmembrane region" description="Helical" evidence="1">
    <location>
        <begin position="37"/>
        <end position="64"/>
    </location>
</feature>
<feature type="transmembrane region" description="Helical" evidence="1">
    <location>
        <begin position="12"/>
        <end position="31"/>
    </location>
</feature>
<evidence type="ECO:0000256" key="1">
    <source>
        <dbReference type="SAM" id="Phobius"/>
    </source>
</evidence>
<name>A0A1I6GKL9_9EURY</name>
<sequence length="236" mass="27188">MPRPFRLFSHYDFFSVFVPGLATLMGFYLLLPKPINISVVGAIVPVLVFAFVFGQALHGFAAWLESVAGRTRFSSSHRDHFLSQISDVDQRVVSLFKEECSLMFRDPAFIDIGSEVCTEKWSELYPLVQSYIYNSEVGRSRMFQSIFSFARSMFVLLTGLPVLYAIHFYFRQNGTIARPPKYLLYFPSYADFMEVVIPLCIAGALLFGYTAYSYKRYFAEYLISDFVALREQESRE</sequence>
<accession>A0A1I6GKL9</accession>
<dbReference type="AlphaFoldDB" id="A0A1I6GKL9"/>
<evidence type="ECO:0000313" key="3">
    <source>
        <dbReference type="Proteomes" id="UP000198531"/>
    </source>
</evidence>
<feature type="transmembrane region" description="Helical" evidence="1">
    <location>
        <begin position="190"/>
        <end position="212"/>
    </location>
</feature>
<evidence type="ECO:0000313" key="2">
    <source>
        <dbReference type="EMBL" id="SFR42607.1"/>
    </source>
</evidence>
<keyword evidence="1" id="KW-0472">Membrane</keyword>